<evidence type="ECO:0000313" key="2">
    <source>
        <dbReference type="Proteomes" id="UP000018817"/>
    </source>
</evidence>
<protein>
    <submittedName>
        <fullName evidence="1">Uncharacterized protein</fullName>
    </submittedName>
</protein>
<dbReference type="GeneID" id="20193102"/>
<name>W2PDC0_PHYN3</name>
<dbReference type="EMBL" id="KI669661">
    <property type="protein sequence ID" value="ETM99047.1"/>
    <property type="molecule type" value="Genomic_DNA"/>
</dbReference>
<evidence type="ECO:0000313" key="1">
    <source>
        <dbReference type="EMBL" id="ETM99047.1"/>
    </source>
</evidence>
<dbReference type="Proteomes" id="UP000018817">
    <property type="component" value="Unassembled WGS sequence"/>
</dbReference>
<dbReference type="VEuPathDB" id="FungiDB:PPTG_24503"/>
<proteinExistence type="predicted"/>
<organism evidence="1 2">
    <name type="scientific">Phytophthora nicotianae (strain INRA-310)</name>
    <name type="common">Phytophthora parasitica</name>
    <dbReference type="NCBI Taxonomy" id="761204"/>
    <lineage>
        <taxon>Eukaryota</taxon>
        <taxon>Sar</taxon>
        <taxon>Stramenopiles</taxon>
        <taxon>Oomycota</taxon>
        <taxon>Peronosporomycetes</taxon>
        <taxon>Peronosporales</taxon>
        <taxon>Peronosporaceae</taxon>
        <taxon>Phytophthora</taxon>
    </lineage>
</organism>
<accession>W2PDC0</accession>
<gene>
    <name evidence="1" type="ORF">PPTG_24503</name>
</gene>
<reference evidence="1 2" key="2">
    <citation type="submission" date="2013-11" db="EMBL/GenBank/DDBJ databases">
        <title>The Genome Sequence of Phytophthora parasitica INRA-310.</title>
        <authorList>
            <consortium name="The Broad Institute Genomics Platform"/>
            <person name="Russ C."/>
            <person name="Tyler B."/>
            <person name="Panabieres F."/>
            <person name="Shan W."/>
            <person name="Tripathy S."/>
            <person name="Grunwald N."/>
            <person name="Machado M."/>
            <person name="Johnson C.S."/>
            <person name="Arredondo F."/>
            <person name="Hong C."/>
            <person name="Coffey M."/>
            <person name="Young S.K."/>
            <person name="Zeng Q."/>
            <person name="Gargeya S."/>
            <person name="Fitzgerald M."/>
            <person name="Abouelleil A."/>
            <person name="Alvarado L."/>
            <person name="Chapman S.B."/>
            <person name="Gainer-Dewar J."/>
            <person name="Goldberg J."/>
            <person name="Griggs A."/>
            <person name="Gujja S."/>
            <person name="Hansen M."/>
            <person name="Howarth C."/>
            <person name="Imamovic A."/>
            <person name="Ireland A."/>
            <person name="Larimer J."/>
            <person name="McCowan C."/>
            <person name="Murphy C."/>
            <person name="Pearson M."/>
            <person name="Poon T.W."/>
            <person name="Priest M."/>
            <person name="Roberts A."/>
            <person name="Saif S."/>
            <person name="Shea T."/>
            <person name="Sykes S."/>
            <person name="Wortman J."/>
            <person name="Nusbaum C."/>
            <person name="Birren B."/>
        </authorList>
    </citation>
    <scope>NUCLEOTIDE SEQUENCE [LARGE SCALE GENOMIC DNA]</scope>
    <source>
        <strain evidence="1 2">INRA-310</strain>
    </source>
</reference>
<dbReference type="AlphaFoldDB" id="W2PDC0"/>
<sequence length="81" mass="9123">MNLLKVIPPNSTLFRAWRRHKWSSSRLPGLLKWLSDGESAKKTVATSRSGLVALKLRDDWHLKSKILKLLDGSASAMPKKV</sequence>
<reference evidence="2" key="1">
    <citation type="submission" date="2011-12" db="EMBL/GenBank/DDBJ databases">
        <authorList>
            <consortium name="The Broad Institute Genome Sequencing Platform"/>
            <person name="Russ C."/>
            <person name="Tyler B."/>
            <person name="Panabieres F."/>
            <person name="Shan W."/>
            <person name="Tripathy S."/>
            <person name="Grunwald N."/>
            <person name="Machado M."/>
            <person name="Young S.K."/>
            <person name="Zeng Q."/>
            <person name="Gargeya S."/>
            <person name="Fitzgerald M."/>
            <person name="Haas B."/>
            <person name="Abouelleil A."/>
            <person name="Alvarado L."/>
            <person name="Arachchi H.M."/>
            <person name="Berlin A."/>
            <person name="Chapman S.B."/>
            <person name="Gearin G."/>
            <person name="Goldberg J."/>
            <person name="Griggs A."/>
            <person name="Gujja S."/>
            <person name="Hansen M."/>
            <person name="Heiman D."/>
            <person name="Howarth C."/>
            <person name="Larimer J."/>
            <person name="Lui A."/>
            <person name="MacDonald P.J.P."/>
            <person name="McCowen C."/>
            <person name="Montmayeur A."/>
            <person name="Murphy C."/>
            <person name="Neiman D."/>
            <person name="Pearson M."/>
            <person name="Priest M."/>
            <person name="Roberts A."/>
            <person name="Saif S."/>
            <person name="Shea T."/>
            <person name="Sisk P."/>
            <person name="Stolte C."/>
            <person name="Sykes S."/>
            <person name="Wortman J."/>
            <person name="Nusbaum C."/>
            <person name="Birren B."/>
        </authorList>
    </citation>
    <scope>NUCLEOTIDE SEQUENCE [LARGE SCALE GENOMIC DNA]</scope>
    <source>
        <strain evidence="2">INRA-310</strain>
    </source>
</reference>
<dbReference type="RefSeq" id="XP_008915666.1">
    <property type="nucleotide sequence ID" value="XM_008917418.1"/>
</dbReference>